<dbReference type="Proteomes" id="UP001461498">
    <property type="component" value="Unassembled WGS sequence"/>
</dbReference>
<evidence type="ECO:0000259" key="1">
    <source>
        <dbReference type="PROSITE" id="PS50878"/>
    </source>
</evidence>
<feature type="domain" description="Reverse transcriptase" evidence="1">
    <location>
        <begin position="70"/>
        <end position="324"/>
    </location>
</feature>
<dbReference type="CDD" id="cd01650">
    <property type="entry name" value="RT_nLTR_like"/>
    <property type="match status" value="1"/>
</dbReference>
<protein>
    <recommendedName>
        <fullName evidence="1">Reverse transcriptase domain-containing protein</fullName>
    </recommendedName>
</protein>
<dbReference type="EMBL" id="JAPXFL010000005">
    <property type="protein sequence ID" value="KAK9506858.1"/>
    <property type="molecule type" value="Genomic_DNA"/>
</dbReference>
<dbReference type="SUPFAM" id="SSF56672">
    <property type="entry name" value="DNA/RNA polymerases"/>
    <property type="match status" value="1"/>
</dbReference>
<reference evidence="2 3" key="1">
    <citation type="submission" date="2022-12" db="EMBL/GenBank/DDBJ databases">
        <title>Chromosome-level genome assembly of true bugs.</title>
        <authorList>
            <person name="Ma L."/>
            <person name="Li H."/>
        </authorList>
    </citation>
    <scope>NUCLEOTIDE SEQUENCE [LARGE SCALE GENOMIC DNA]</scope>
    <source>
        <strain evidence="2">Lab_2022b</strain>
    </source>
</reference>
<dbReference type="InterPro" id="IPR043502">
    <property type="entry name" value="DNA/RNA_pol_sf"/>
</dbReference>
<dbReference type="AlphaFoldDB" id="A0AAW1D9V5"/>
<proteinExistence type="predicted"/>
<dbReference type="Pfam" id="PF00078">
    <property type="entry name" value="RVT_1"/>
    <property type="match status" value="1"/>
</dbReference>
<dbReference type="GO" id="GO:0071897">
    <property type="term" value="P:DNA biosynthetic process"/>
    <property type="evidence" value="ECO:0007669"/>
    <property type="project" value="UniProtKB-ARBA"/>
</dbReference>
<keyword evidence="3" id="KW-1185">Reference proteome</keyword>
<evidence type="ECO:0000313" key="3">
    <source>
        <dbReference type="Proteomes" id="UP001461498"/>
    </source>
</evidence>
<comment type="caution">
    <text evidence="2">The sequence shown here is derived from an EMBL/GenBank/DDBJ whole genome shotgun (WGS) entry which is preliminary data.</text>
</comment>
<organism evidence="2 3">
    <name type="scientific">Rhynocoris fuscipes</name>
    <dbReference type="NCBI Taxonomy" id="488301"/>
    <lineage>
        <taxon>Eukaryota</taxon>
        <taxon>Metazoa</taxon>
        <taxon>Ecdysozoa</taxon>
        <taxon>Arthropoda</taxon>
        <taxon>Hexapoda</taxon>
        <taxon>Insecta</taxon>
        <taxon>Pterygota</taxon>
        <taxon>Neoptera</taxon>
        <taxon>Paraneoptera</taxon>
        <taxon>Hemiptera</taxon>
        <taxon>Heteroptera</taxon>
        <taxon>Panheteroptera</taxon>
        <taxon>Cimicomorpha</taxon>
        <taxon>Reduviidae</taxon>
        <taxon>Harpactorinae</taxon>
        <taxon>Harpactorini</taxon>
        <taxon>Rhynocoris</taxon>
    </lineage>
</organism>
<evidence type="ECO:0000313" key="2">
    <source>
        <dbReference type="EMBL" id="KAK9506858.1"/>
    </source>
</evidence>
<accession>A0AAW1D9V5</accession>
<dbReference type="PANTHER" id="PTHR19446">
    <property type="entry name" value="REVERSE TRANSCRIPTASES"/>
    <property type="match status" value="1"/>
</dbReference>
<dbReference type="InterPro" id="IPR000477">
    <property type="entry name" value="RT_dom"/>
</dbReference>
<name>A0AAW1D9V5_9HEMI</name>
<sequence length="324" mass="37126">MCRKKLSHAMATQKTTKLCLKVTYVVWLVLAKGFRWICNKTSPGKDQIHYSMLSQMPPAGKHALLDLYNKFWKSGKYPEDWKDYIVIPILKSNKPPDECSSYRPIALASCVMKTMERMIKNRMEWWLDSKEILPKSQYGFRKGKSVQHNLTQLVTDIQLSLTIDKTVLALFIDITSAYDNVQIPILYNKMLDIGFPQQFAANIISLISERKIYLRINDEIVGPQTSRIGLPQGGILSPLLYTIYAIEMENVIDPATRMSQYADDVCFYSINNDISQYTDSLNASVIALQKYLNEIGLAISESKSVLCPFTWKRRLPFQESVRLG</sequence>
<dbReference type="PROSITE" id="PS50878">
    <property type="entry name" value="RT_POL"/>
    <property type="match status" value="1"/>
</dbReference>
<gene>
    <name evidence="2" type="ORF">O3M35_008717</name>
</gene>